<dbReference type="GO" id="GO:0016787">
    <property type="term" value="F:hydrolase activity"/>
    <property type="evidence" value="ECO:0007669"/>
    <property type="project" value="UniProtKB-KW"/>
</dbReference>
<protein>
    <submittedName>
        <fullName evidence="2">Toxin RelE3</fullName>
        <ecNumber evidence="2">3.1.-.-</ecNumber>
    </submittedName>
</protein>
<evidence type="ECO:0000256" key="1">
    <source>
        <dbReference type="ARBA" id="ARBA00022649"/>
    </source>
</evidence>
<dbReference type="PANTHER" id="PTHR35601:SF1">
    <property type="entry name" value="TOXIN RELE"/>
    <property type="match status" value="1"/>
</dbReference>
<keyword evidence="1" id="KW-1277">Toxin-antitoxin system</keyword>
<gene>
    <name evidence="2" type="primary">relE3</name>
    <name evidence="2" type="ORF">DIJDKDOB_00006</name>
</gene>
<keyword evidence="2" id="KW-0378">Hydrolase</keyword>
<organism evidence="2">
    <name type="scientific">Candidatus Methanophaga sp. ANME-1 ERB7</name>
    <dbReference type="NCBI Taxonomy" id="2759913"/>
    <lineage>
        <taxon>Archaea</taxon>
        <taxon>Methanobacteriati</taxon>
        <taxon>Methanobacteriota</taxon>
        <taxon>Stenosarchaea group</taxon>
        <taxon>Methanomicrobia</taxon>
        <taxon>Candidatus Methanophagales</taxon>
        <taxon>Candidatus Methanophagaceae</taxon>
        <taxon>Candidatus Methanophaga</taxon>
    </lineage>
</organism>
<name>A0A7G9Z691_9EURY</name>
<sequence>MYKVVFTKRALKDLENIDKKMQNRIAIKLKGYAKESFISTRKLISQKIGTYRFRIGDYRVIFDIDGENIVILRIGHRRDIYNA</sequence>
<dbReference type="InterPro" id="IPR035093">
    <property type="entry name" value="RelE/ParE_toxin_dom_sf"/>
</dbReference>
<dbReference type="Pfam" id="PF05016">
    <property type="entry name" value="ParE_toxin"/>
    <property type="match status" value="1"/>
</dbReference>
<proteinExistence type="predicted"/>
<evidence type="ECO:0000313" key="2">
    <source>
        <dbReference type="EMBL" id="QNO55775.1"/>
    </source>
</evidence>
<dbReference type="InterPro" id="IPR007712">
    <property type="entry name" value="RelE/ParE_toxin"/>
</dbReference>
<dbReference type="PANTHER" id="PTHR35601">
    <property type="entry name" value="TOXIN RELE"/>
    <property type="match status" value="1"/>
</dbReference>
<dbReference type="Gene3D" id="3.30.2310.20">
    <property type="entry name" value="RelE-like"/>
    <property type="match status" value="1"/>
</dbReference>
<dbReference type="EC" id="3.1.-.-" evidence="2"/>
<dbReference type="EMBL" id="MT631629">
    <property type="protein sequence ID" value="QNO55775.1"/>
    <property type="molecule type" value="Genomic_DNA"/>
</dbReference>
<dbReference type="AlphaFoldDB" id="A0A7G9Z691"/>
<dbReference type="SUPFAM" id="SSF143011">
    <property type="entry name" value="RelE-like"/>
    <property type="match status" value="1"/>
</dbReference>
<accession>A0A7G9Z691</accession>
<reference evidence="2" key="1">
    <citation type="submission" date="2020-06" db="EMBL/GenBank/DDBJ databases">
        <title>Unique genomic features of the anaerobic methanotrophic archaea.</title>
        <authorList>
            <person name="Chadwick G.L."/>
            <person name="Skennerton C.T."/>
            <person name="Laso-Perez R."/>
            <person name="Leu A.O."/>
            <person name="Speth D.R."/>
            <person name="Yu H."/>
            <person name="Morgan-Lang C."/>
            <person name="Hatzenpichler R."/>
            <person name="Goudeau D."/>
            <person name="Malmstrom R."/>
            <person name="Brazelton W.J."/>
            <person name="Woyke T."/>
            <person name="Hallam S.J."/>
            <person name="Tyson G.W."/>
            <person name="Wegener G."/>
            <person name="Boetius A."/>
            <person name="Orphan V."/>
        </authorList>
    </citation>
    <scope>NUCLEOTIDE SEQUENCE</scope>
</reference>